<dbReference type="AlphaFoldDB" id="A0AAF0J7L2"/>
<name>A0AAF0J7L2_9BASI</name>
<organism evidence="3 4">
    <name type="scientific">Malassezia cuniculi</name>
    <dbReference type="NCBI Taxonomy" id="948313"/>
    <lineage>
        <taxon>Eukaryota</taxon>
        <taxon>Fungi</taxon>
        <taxon>Dikarya</taxon>
        <taxon>Basidiomycota</taxon>
        <taxon>Ustilaginomycotina</taxon>
        <taxon>Malasseziomycetes</taxon>
        <taxon>Malasseziales</taxon>
        <taxon>Malasseziaceae</taxon>
        <taxon>Malassezia</taxon>
    </lineage>
</organism>
<feature type="region of interest" description="Disordered" evidence="2">
    <location>
        <begin position="124"/>
        <end position="271"/>
    </location>
</feature>
<gene>
    <name evidence="3" type="ORF">MCUN1_003634</name>
</gene>
<dbReference type="Pfam" id="PF04938">
    <property type="entry name" value="SIP1"/>
    <property type="match status" value="1"/>
</dbReference>
<feature type="compositionally biased region" description="Acidic residues" evidence="2">
    <location>
        <begin position="131"/>
        <end position="248"/>
    </location>
</feature>
<sequence length="447" mass="49468">MSSARTLGQQSLPVGTLPPDFDGVPLDGAQYLAMVRKEAEEHPRVMVASKRPAAATSTPKATLAEHPDTLPSREWRAHFVEHFKRLRQVMDGPAKGKSAAYPRALDEESWYFFVHGRPLPSAEERKKMLDDGSDDEVEDIVGEGELVDYFDAYEEGDDDMDEEQSGEDEVSGDGDEVEASESDSDEVDMTDEEEDDEGDEESEDVEVENEDVEAESGDDAESEGFDEVENEDGEPESDESVVEVDIGDDNGQNDAVDVGMDDTSTNDACQGTELTSSANANFGKPVVNVSPDNSTQSSVAGKIHPTSDNTSIRPPSVLERYGYNFKEPTMSIIQPMTTDDVLFVLNLFRRWLTHPVARSSESAVHPAYTRWILSLLARLDSRLCGEEIATLRSLVRRIVACVRNARNEAHNDQYSPTEASAWMVVASVIGVWGQWDLWDEARTYLNK</sequence>
<dbReference type="EMBL" id="CP119881">
    <property type="protein sequence ID" value="WFD36747.1"/>
    <property type="molecule type" value="Genomic_DNA"/>
</dbReference>
<reference evidence="3" key="1">
    <citation type="submission" date="2023-03" db="EMBL/GenBank/DDBJ databases">
        <title>Mating type loci evolution in Malassezia.</title>
        <authorList>
            <person name="Coelho M.A."/>
        </authorList>
    </citation>
    <scope>NUCLEOTIDE SEQUENCE</scope>
    <source>
        <strain evidence="3">CBS 11721</strain>
    </source>
</reference>
<keyword evidence="4" id="KW-1185">Reference proteome</keyword>
<dbReference type="GO" id="GO:0032797">
    <property type="term" value="C:SMN complex"/>
    <property type="evidence" value="ECO:0007669"/>
    <property type="project" value="TreeGrafter"/>
</dbReference>
<proteinExistence type="inferred from homology"/>
<evidence type="ECO:0000256" key="2">
    <source>
        <dbReference type="SAM" id="MobiDB-lite"/>
    </source>
</evidence>
<feature type="region of interest" description="Disordered" evidence="2">
    <location>
        <begin position="42"/>
        <end position="66"/>
    </location>
</feature>
<feature type="compositionally biased region" description="Polar residues" evidence="2">
    <location>
        <begin position="262"/>
        <end position="271"/>
    </location>
</feature>
<feature type="compositionally biased region" description="Polar residues" evidence="2">
    <location>
        <begin position="1"/>
        <end position="13"/>
    </location>
</feature>
<accession>A0AAF0J7L2</accession>
<dbReference type="PANTHER" id="PTHR12794:SF0">
    <property type="entry name" value="GEM-ASSOCIATED PROTEIN 2"/>
    <property type="match status" value="1"/>
</dbReference>
<dbReference type="GO" id="GO:0005634">
    <property type="term" value="C:nucleus"/>
    <property type="evidence" value="ECO:0007669"/>
    <property type="project" value="TreeGrafter"/>
</dbReference>
<protein>
    <submittedName>
        <fullName evidence="3">Uncharacterized protein</fullName>
    </submittedName>
</protein>
<feature type="region of interest" description="Disordered" evidence="2">
    <location>
        <begin position="1"/>
        <end position="20"/>
    </location>
</feature>
<evidence type="ECO:0000313" key="4">
    <source>
        <dbReference type="Proteomes" id="UP001219933"/>
    </source>
</evidence>
<dbReference type="InterPro" id="IPR035426">
    <property type="entry name" value="Gemin2/Brr1"/>
</dbReference>
<feature type="region of interest" description="Disordered" evidence="2">
    <location>
        <begin position="292"/>
        <end position="315"/>
    </location>
</feature>
<dbReference type="Proteomes" id="UP001219933">
    <property type="component" value="Chromosome 5"/>
</dbReference>
<evidence type="ECO:0000256" key="1">
    <source>
        <dbReference type="ARBA" id="ARBA00025758"/>
    </source>
</evidence>
<evidence type="ECO:0000313" key="3">
    <source>
        <dbReference type="EMBL" id="WFD36747.1"/>
    </source>
</evidence>
<comment type="similarity">
    <text evidence="1">Belongs to the gemin-2 family.</text>
</comment>
<dbReference type="PANTHER" id="PTHR12794">
    <property type="entry name" value="GEMIN2"/>
    <property type="match status" value="1"/>
</dbReference>
<dbReference type="GO" id="GO:0000387">
    <property type="term" value="P:spliceosomal snRNP assembly"/>
    <property type="evidence" value="ECO:0007669"/>
    <property type="project" value="InterPro"/>
</dbReference>
<dbReference type="Gene3D" id="1.20.58.1070">
    <property type="match status" value="2"/>
</dbReference>